<keyword evidence="5 9" id="KW-0798">TonB box</keyword>
<protein>
    <submittedName>
        <fullName evidence="13">SusC/RagA family TonB-linked outer membrane protein</fullName>
    </submittedName>
</protein>
<keyword evidence="4 8" id="KW-0812">Transmembrane</keyword>
<name>A0ABY4KDC2_9FLAO</name>
<evidence type="ECO:0000256" key="8">
    <source>
        <dbReference type="PROSITE-ProRule" id="PRU01360"/>
    </source>
</evidence>
<dbReference type="Pfam" id="PF13715">
    <property type="entry name" value="CarbopepD_reg_2"/>
    <property type="match status" value="1"/>
</dbReference>
<feature type="domain" description="TonB-dependent receptor-like beta-barrel" evidence="11">
    <location>
        <begin position="392"/>
        <end position="777"/>
    </location>
</feature>
<dbReference type="InterPro" id="IPR000531">
    <property type="entry name" value="Beta-barrel_TonB"/>
</dbReference>
<dbReference type="SUPFAM" id="SSF49464">
    <property type="entry name" value="Carboxypeptidase regulatory domain-like"/>
    <property type="match status" value="1"/>
</dbReference>
<evidence type="ECO:0000256" key="2">
    <source>
        <dbReference type="ARBA" id="ARBA00022448"/>
    </source>
</evidence>
<reference evidence="13" key="1">
    <citation type="submission" date="2022-04" db="EMBL/GenBank/DDBJ databases">
        <title>Consumption of N2O by Flavobacterium azooxidireducens sp. nov. isolated from Decomposing Leaf Litter of Phragmites australis (Cav.).</title>
        <authorList>
            <person name="Behrendt U."/>
            <person name="Spanner T."/>
            <person name="Augustin J."/>
            <person name="Horn M.A."/>
            <person name="Kolb S."/>
            <person name="Ulrich A."/>
        </authorList>
    </citation>
    <scope>NUCLEOTIDE SEQUENCE</scope>
    <source>
        <strain evidence="13">IGB 4-14</strain>
    </source>
</reference>
<dbReference type="NCBIfam" id="TIGR04057">
    <property type="entry name" value="SusC_RagA_signa"/>
    <property type="match status" value="1"/>
</dbReference>
<dbReference type="InterPro" id="IPR039426">
    <property type="entry name" value="TonB-dep_rcpt-like"/>
</dbReference>
<evidence type="ECO:0000256" key="7">
    <source>
        <dbReference type="ARBA" id="ARBA00023237"/>
    </source>
</evidence>
<dbReference type="InterPro" id="IPR036942">
    <property type="entry name" value="Beta-barrel_TonB_sf"/>
</dbReference>
<dbReference type="Gene3D" id="2.40.170.20">
    <property type="entry name" value="TonB-dependent receptor, beta-barrel domain"/>
    <property type="match status" value="1"/>
</dbReference>
<sequence>MNKFSINQKTNPIKYLCILALTLCTLTTTAQTQQPITGTVSDAQGTLPGVTVLIKGKTTGTLTDENGYFSIAANPSDVLVFSYMGYKTQEITVGNQTALNIQLEEDTTQLKEVILNAGYYSVKDKERTGSIARITAKDIETQPVTNVLATMQGRMAGVNITQETGTPGGGFAIQIRGINSLRAEGNAPLYVIDGVPYSSDPIGFSQTSTLFPSVTNPLNNINPQAIENIEVLKDADATAIYGSRGANGVVLITTKKAKVGKTQFNFSASSGVGKATAFMQLMNTQQYLAMRIKAYENDGITNYPNNAFDVNGTWDQNRYTDWQKELLGGTAEISSFQGSVSGGSEKTQFLLGGNYFQQGTVYPGSFIYKKGGINVSMNHTSLNNKFRITFSANYNIQDNDQPANDLTTDARTLAPNAPALYDEDGNLNWENNTFVNPLRFLNAEHKARTDDLVANTVLTYQILPKLSAKTSIGYTTTKHLETRTTPSTIFNPSLGITSESSSLFVTNTQRKSWIVEPQLNYVAQFAKSQIDILAGATFQSQNTSTLSQMGSGFTSNGLIYDLASASINDIFVNNELIYNYQAFFGRINYKWNDKYILNLTGRRDGSSRFGPGNQFANFGAIGGAWIVSNESFLKNSKIISFGKLRASYGTTGSDQIGDYQFLNTYSSAGTQYQNVVGLQPTRLYNPQFGWETNKKLEASIEIGFLNDRIMLSAAIFKNRSSNQLVGIPIPATTGFTSMQANLNATVENRGYEFTLNTVNISNQNFKWSTDINLSILQNELIEFPNLEASVYSQKYRVGHSLNSVLVYNNTGVNPTTGLYEFEDVNGDGQITFPDDKQKVVSLNPDFFGGINNHIKYKNWSLDFLFQFIKQNNTNISLGAPGRRNFNQPVRFNNSWQQQGDQSAYQMYTSGTNSSVMSAQSLYENSDSMITDASFIRLKNIALSYSIPLNKINTQCKLVVEAQNLLTFTKYKDGDPEFTSAGFLPPLRIINAGVQFQF</sequence>
<keyword evidence="7 8" id="KW-0998">Cell outer membrane</keyword>
<dbReference type="PROSITE" id="PS52016">
    <property type="entry name" value="TONB_DEPENDENT_REC_3"/>
    <property type="match status" value="1"/>
</dbReference>
<keyword evidence="2 8" id="KW-0813">Transport</keyword>
<dbReference type="InterPro" id="IPR037066">
    <property type="entry name" value="Plug_dom_sf"/>
</dbReference>
<keyword evidence="14" id="KW-1185">Reference proteome</keyword>
<dbReference type="InterPro" id="IPR023996">
    <property type="entry name" value="TonB-dep_OMP_SusC/RagA"/>
</dbReference>
<dbReference type="InterPro" id="IPR012910">
    <property type="entry name" value="Plug_dom"/>
</dbReference>
<dbReference type="Gene3D" id="2.60.40.1120">
    <property type="entry name" value="Carboxypeptidase-like, regulatory domain"/>
    <property type="match status" value="1"/>
</dbReference>
<evidence type="ECO:0000256" key="10">
    <source>
        <dbReference type="SAM" id="SignalP"/>
    </source>
</evidence>
<dbReference type="SUPFAM" id="SSF56935">
    <property type="entry name" value="Porins"/>
    <property type="match status" value="1"/>
</dbReference>
<dbReference type="Gene3D" id="2.170.130.10">
    <property type="entry name" value="TonB-dependent receptor, plug domain"/>
    <property type="match status" value="1"/>
</dbReference>
<dbReference type="NCBIfam" id="TIGR04056">
    <property type="entry name" value="OMP_RagA_SusC"/>
    <property type="match status" value="1"/>
</dbReference>
<evidence type="ECO:0000313" key="14">
    <source>
        <dbReference type="Proteomes" id="UP000830583"/>
    </source>
</evidence>
<gene>
    <name evidence="13" type="ORF">M0M57_11845</name>
</gene>
<comment type="similarity">
    <text evidence="8 9">Belongs to the TonB-dependent receptor family.</text>
</comment>
<evidence type="ECO:0000256" key="6">
    <source>
        <dbReference type="ARBA" id="ARBA00023136"/>
    </source>
</evidence>
<dbReference type="RefSeq" id="WP_248433238.1">
    <property type="nucleotide sequence ID" value="NZ_CP096205.1"/>
</dbReference>
<evidence type="ECO:0000256" key="5">
    <source>
        <dbReference type="ARBA" id="ARBA00023077"/>
    </source>
</evidence>
<feature type="domain" description="TonB-dependent receptor plug" evidence="12">
    <location>
        <begin position="125"/>
        <end position="249"/>
    </location>
</feature>
<keyword evidence="6 8" id="KW-0472">Membrane</keyword>
<evidence type="ECO:0000259" key="12">
    <source>
        <dbReference type="Pfam" id="PF07715"/>
    </source>
</evidence>
<keyword evidence="3 8" id="KW-1134">Transmembrane beta strand</keyword>
<feature type="chain" id="PRO_5046997363" evidence="10">
    <location>
        <begin position="31"/>
        <end position="997"/>
    </location>
</feature>
<proteinExistence type="inferred from homology"/>
<evidence type="ECO:0000256" key="4">
    <source>
        <dbReference type="ARBA" id="ARBA00022692"/>
    </source>
</evidence>
<evidence type="ECO:0000313" key="13">
    <source>
        <dbReference type="EMBL" id="UPQ78311.1"/>
    </source>
</evidence>
<comment type="subcellular location">
    <subcellularLocation>
        <location evidence="1 8">Cell outer membrane</location>
        <topology evidence="1 8">Multi-pass membrane protein</topology>
    </subcellularLocation>
</comment>
<dbReference type="Pfam" id="PF07715">
    <property type="entry name" value="Plug"/>
    <property type="match status" value="1"/>
</dbReference>
<keyword evidence="10" id="KW-0732">Signal</keyword>
<dbReference type="Pfam" id="PF00593">
    <property type="entry name" value="TonB_dep_Rec_b-barrel"/>
    <property type="match status" value="1"/>
</dbReference>
<dbReference type="Proteomes" id="UP000830583">
    <property type="component" value="Chromosome"/>
</dbReference>
<dbReference type="InterPro" id="IPR008969">
    <property type="entry name" value="CarboxyPept-like_regulatory"/>
</dbReference>
<dbReference type="InterPro" id="IPR023997">
    <property type="entry name" value="TonB-dep_OMP_SusC/RagA_CS"/>
</dbReference>
<accession>A0ABY4KDC2</accession>
<evidence type="ECO:0000256" key="3">
    <source>
        <dbReference type="ARBA" id="ARBA00022452"/>
    </source>
</evidence>
<organism evidence="13 14">
    <name type="scientific">Flavobacterium azooxidireducens</name>
    <dbReference type="NCBI Taxonomy" id="1871076"/>
    <lineage>
        <taxon>Bacteria</taxon>
        <taxon>Pseudomonadati</taxon>
        <taxon>Bacteroidota</taxon>
        <taxon>Flavobacteriia</taxon>
        <taxon>Flavobacteriales</taxon>
        <taxon>Flavobacteriaceae</taxon>
        <taxon>Flavobacterium</taxon>
    </lineage>
</organism>
<evidence type="ECO:0000256" key="9">
    <source>
        <dbReference type="RuleBase" id="RU003357"/>
    </source>
</evidence>
<evidence type="ECO:0000256" key="1">
    <source>
        <dbReference type="ARBA" id="ARBA00004571"/>
    </source>
</evidence>
<evidence type="ECO:0000259" key="11">
    <source>
        <dbReference type="Pfam" id="PF00593"/>
    </source>
</evidence>
<feature type="signal peptide" evidence="10">
    <location>
        <begin position="1"/>
        <end position="30"/>
    </location>
</feature>
<dbReference type="EMBL" id="CP096205">
    <property type="protein sequence ID" value="UPQ78311.1"/>
    <property type="molecule type" value="Genomic_DNA"/>
</dbReference>